<reference evidence="1 2" key="1">
    <citation type="journal article" date="2008" name="J. Bacteriol.">
        <title>Complete genome sequence of Neisseria gonorrhoeae NCCP11945.</title>
        <authorList>
            <person name="Chung G.T."/>
            <person name="Yoo J.S."/>
            <person name="Oh H.B."/>
            <person name="Lee Y.S."/>
            <person name="Cha S.H."/>
            <person name="Kim S.J."/>
            <person name="Yoo C.K."/>
        </authorList>
    </citation>
    <scope>NUCLEOTIDE SEQUENCE [LARGE SCALE GENOMIC DNA]</scope>
    <source>
        <strain evidence="1 2">NCCP11945</strain>
    </source>
</reference>
<organism evidence="1 2">
    <name type="scientific">Neisseria gonorrhoeae (strain NCCP11945)</name>
    <dbReference type="NCBI Taxonomy" id="521006"/>
    <lineage>
        <taxon>Bacteria</taxon>
        <taxon>Pseudomonadati</taxon>
        <taxon>Pseudomonadota</taxon>
        <taxon>Betaproteobacteria</taxon>
        <taxon>Neisseriales</taxon>
        <taxon>Neisseriaceae</taxon>
        <taxon>Neisseria</taxon>
    </lineage>
</organism>
<dbReference type="Proteomes" id="UP000002564">
    <property type="component" value="Chromosome"/>
</dbReference>
<dbReference type="KEGG" id="ngk:NGK_0199"/>
<sequence length="37" mass="4292">MGGNQDFVAVEFRVGNVVVDVREMRLARRQVRGRFQV</sequence>
<dbReference type="HOGENOM" id="CLU_3346294_0_0_4"/>
<protein>
    <submittedName>
        <fullName evidence="1">Uncharacterized protein</fullName>
    </submittedName>
</protein>
<dbReference type="AlphaFoldDB" id="B4RQ85"/>
<proteinExistence type="predicted"/>
<dbReference type="EMBL" id="CP001050">
    <property type="protein sequence ID" value="ACF28895.1"/>
    <property type="molecule type" value="Genomic_DNA"/>
</dbReference>
<gene>
    <name evidence="1" type="ordered locus">NGK_0199</name>
</gene>
<evidence type="ECO:0000313" key="2">
    <source>
        <dbReference type="Proteomes" id="UP000002564"/>
    </source>
</evidence>
<accession>B4RQ85</accession>
<name>B4RQ85_NEIG2</name>
<evidence type="ECO:0000313" key="1">
    <source>
        <dbReference type="EMBL" id="ACF28895.1"/>
    </source>
</evidence>